<sequence>MRHLKAFHVFQVAATAKSYSAAAKTLHITHGAVSKQIKLLEEYLGQVLFYRQGHRMKLTPKGYSLYAYTEQAFSALNKGIEVLSMQTQCIDVSCEPTLTMRWLMPRLVDFNDKHPTGNVRLSTAGGPIFLGKNGQSLAIRRNDFIIPSEYIQTPLVTEWVGPICSGDYWNKMESNVDNIILLHSETRLDAWPQWFKSNEPTMLENSQQTFAHFYFCIQAAQDGLGMAMGSYPLVVDELKRGNLVAPFGFTLSGHDYILLSLKEDVTQKGEIDFIDWLIYNIKNCVPSGVEIRCKGNI</sequence>
<evidence type="ECO:0000256" key="1">
    <source>
        <dbReference type="ARBA" id="ARBA00009437"/>
    </source>
</evidence>
<evidence type="ECO:0000313" key="7">
    <source>
        <dbReference type="Proteomes" id="UP001203423"/>
    </source>
</evidence>
<dbReference type="InterPro" id="IPR036388">
    <property type="entry name" value="WH-like_DNA-bd_sf"/>
</dbReference>
<dbReference type="Pfam" id="PF03466">
    <property type="entry name" value="LysR_substrate"/>
    <property type="match status" value="1"/>
</dbReference>
<accession>A0ABT0LKQ1</accession>
<reference evidence="6 7" key="1">
    <citation type="submission" date="2022-01" db="EMBL/GenBank/DDBJ databases">
        <title>Whole genome-based taxonomy of the Shewanellaceae.</title>
        <authorList>
            <person name="Martin-Rodriguez A.J."/>
        </authorList>
    </citation>
    <scope>NUCLEOTIDE SEQUENCE [LARGE SCALE GENOMIC DNA]</scope>
    <source>
        <strain evidence="6 7">DSM 17177</strain>
    </source>
</reference>
<dbReference type="Gene3D" id="3.40.190.10">
    <property type="entry name" value="Periplasmic binding protein-like II"/>
    <property type="match status" value="2"/>
</dbReference>
<dbReference type="PANTHER" id="PTHR30537">
    <property type="entry name" value="HTH-TYPE TRANSCRIPTIONAL REGULATOR"/>
    <property type="match status" value="1"/>
</dbReference>
<keyword evidence="7" id="KW-1185">Reference proteome</keyword>
<dbReference type="SUPFAM" id="SSF46785">
    <property type="entry name" value="Winged helix' DNA-binding domain"/>
    <property type="match status" value="1"/>
</dbReference>
<dbReference type="RefSeq" id="WP_248943315.1">
    <property type="nucleotide sequence ID" value="NZ_JAKIKS010000240.1"/>
</dbReference>
<keyword evidence="2" id="KW-0805">Transcription regulation</keyword>
<dbReference type="SUPFAM" id="SSF53850">
    <property type="entry name" value="Periplasmic binding protein-like II"/>
    <property type="match status" value="1"/>
</dbReference>
<dbReference type="PROSITE" id="PS50931">
    <property type="entry name" value="HTH_LYSR"/>
    <property type="match status" value="1"/>
</dbReference>
<feature type="domain" description="HTH lysR-type" evidence="5">
    <location>
        <begin position="1"/>
        <end position="59"/>
    </location>
</feature>
<dbReference type="EMBL" id="JAKIKS010000240">
    <property type="protein sequence ID" value="MCL1127887.1"/>
    <property type="molecule type" value="Genomic_DNA"/>
</dbReference>
<protein>
    <submittedName>
        <fullName evidence="6">LysR family transcriptional regulator</fullName>
    </submittedName>
</protein>
<evidence type="ECO:0000256" key="3">
    <source>
        <dbReference type="ARBA" id="ARBA00023125"/>
    </source>
</evidence>
<dbReference type="InterPro" id="IPR058163">
    <property type="entry name" value="LysR-type_TF_proteobact-type"/>
</dbReference>
<gene>
    <name evidence="6" type="ORF">L2764_26390</name>
</gene>
<dbReference type="InterPro" id="IPR005119">
    <property type="entry name" value="LysR_subst-bd"/>
</dbReference>
<keyword evidence="3" id="KW-0238">DNA-binding</keyword>
<dbReference type="Pfam" id="PF00126">
    <property type="entry name" value="HTH_1"/>
    <property type="match status" value="1"/>
</dbReference>
<evidence type="ECO:0000259" key="5">
    <source>
        <dbReference type="PROSITE" id="PS50931"/>
    </source>
</evidence>
<dbReference type="Proteomes" id="UP001203423">
    <property type="component" value="Unassembled WGS sequence"/>
</dbReference>
<dbReference type="PRINTS" id="PR00039">
    <property type="entry name" value="HTHLYSR"/>
</dbReference>
<dbReference type="PANTHER" id="PTHR30537:SF74">
    <property type="entry name" value="HTH-TYPE TRANSCRIPTIONAL REGULATOR TRPI"/>
    <property type="match status" value="1"/>
</dbReference>
<evidence type="ECO:0000256" key="4">
    <source>
        <dbReference type="ARBA" id="ARBA00023163"/>
    </source>
</evidence>
<proteinExistence type="inferred from homology"/>
<dbReference type="InterPro" id="IPR036390">
    <property type="entry name" value="WH_DNA-bd_sf"/>
</dbReference>
<evidence type="ECO:0000313" key="6">
    <source>
        <dbReference type="EMBL" id="MCL1127887.1"/>
    </source>
</evidence>
<name>A0ABT0LKQ1_9GAMM</name>
<comment type="caution">
    <text evidence="6">The sequence shown here is derived from an EMBL/GenBank/DDBJ whole genome shotgun (WGS) entry which is preliminary data.</text>
</comment>
<dbReference type="InterPro" id="IPR000847">
    <property type="entry name" value="LysR_HTH_N"/>
</dbReference>
<evidence type="ECO:0000256" key="2">
    <source>
        <dbReference type="ARBA" id="ARBA00023015"/>
    </source>
</evidence>
<keyword evidence="4" id="KW-0804">Transcription</keyword>
<dbReference type="Gene3D" id="1.10.10.10">
    <property type="entry name" value="Winged helix-like DNA-binding domain superfamily/Winged helix DNA-binding domain"/>
    <property type="match status" value="1"/>
</dbReference>
<comment type="similarity">
    <text evidence="1">Belongs to the LysR transcriptional regulatory family.</text>
</comment>
<organism evidence="6 7">
    <name type="scientific">Shewanella surugensis</name>
    <dbReference type="NCBI Taxonomy" id="212020"/>
    <lineage>
        <taxon>Bacteria</taxon>
        <taxon>Pseudomonadati</taxon>
        <taxon>Pseudomonadota</taxon>
        <taxon>Gammaproteobacteria</taxon>
        <taxon>Alteromonadales</taxon>
        <taxon>Shewanellaceae</taxon>
        <taxon>Shewanella</taxon>
    </lineage>
</organism>